<comment type="catalytic activity">
    <reaction evidence="7">
        <text>a ribonucleoside 5'-triphosphate + AMP = a ribonucleoside 5'-diphosphate + ADP</text>
        <dbReference type="Rhea" id="RHEA:13749"/>
        <dbReference type="ChEBI" id="CHEBI:57930"/>
        <dbReference type="ChEBI" id="CHEBI:61557"/>
        <dbReference type="ChEBI" id="CHEBI:456215"/>
        <dbReference type="ChEBI" id="CHEBI:456216"/>
        <dbReference type="EC" id="2.7.4.10"/>
    </reaction>
</comment>
<dbReference type="InterPro" id="IPR028586">
    <property type="entry name" value="AK3/Ak4_mitochondrial"/>
</dbReference>
<feature type="binding site" evidence="7">
    <location>
        <position position="170"/>
    </location>
    <ligand>
        <name>AMP</name>
        <dbReference type="ChEBI" id="CHEBI:456215"/>
    </ligand>
</feature>
<dbReference type="KEGG" id="lgi:LOTGIDRAFT_230595"/>
<evidence type="ECO:0000256" key="5">
    <source>
        <dbReference type="ARBA" id="ARBA00023128"/>
    </source>
</evidence>
<evidence type="ECO:0000256" key="1">
    <source>
        <dbReference type="ARBA" id="ARBA00004305"/>
    </source>
</evidence>
<dbReference type="HAMAP" id="MF_00235">
    <property type="entry name" value="Adenylate_kinase_Adk"/>
    <property type="match status" value="1"/>
</dbReference>
<dbReference type="EMBL" id="KB200521">
    <property type="protein sequence ID" value="ESP01206.1"/>
    <property type="molecule type" value="Genomic_DNA"/>
</dbReference>
<dbReference type="InterPro" id="IPR007862">
    <property type="entry name" value="Adenylate_kinase_lid-dom"/>
</dbReference>
<keyword evidence="2 7" id="KW-0808">Transferase</keyword>
<feature type="binding site" evidence="7">
    <location>
        <position position="126"/>
    </location>
    <ligand>
        <name>GTP</name>
        <dbReference type="ChEBI" id="CHEBI:37565"/>
    </ligand>
</feature>
<dbReference type="OrthoDB" id="439792at2759"/>
<dbReference type="PANTHER" id="PTHR23359">
    <property type="entry name" value="NUCLEOTIDE KINASE"/>
    <property type="match status" value="1"/>
</dbReference>
<accession>V4B1L5</accession>
<feature type="region of interest" description="LID" evidence="7">
    <location>
        <begin position="125"/>
        <end position="162"/>
    </location>
</feature>
<organism evidence="9 10">
    <name type="scientific">Lottia gigantea</name>
    <name type="common">Giant owl limpet</name>
    <dbReference type="NCBI Taxonomy" id="225164"/>
    <lineage>
        <taxon>Eukaryota</taxon>
        <taxon>Metazoa</taxon>
        <taxon>Spiralia</taxon>
        <taxon>Lophotrochozoa</taxon>
        <taxon>Mollusca</taxon>
        <taxon>Gastropoda</taxon>
        <taxon>Patellogastropoda</taxon>
        <taxon>Lottioidea</taxon>
        <taxon>Lottiidae</taxon>
        <taxon>Lottia</taxon>
    </lineage>
</organism>
<dbReference type="AlphaFoldDB" id="V4B1L5"/>
<feature type="binding site" evidence="7">
    <location>
        <position position="36"/>
    </location>
    <ligand>
        <name>AMP</name>
        <dbReference type="ChEBI" id="CHEBI:456215"/>
    </ligand>
</feature>
<dbReference type="GO" id="GO:0005524">
    <property type="term" value="F:ATP binding"/>
    <property type="evidence" value="ECO:0007669"/>
    <property type="project" value="InterPro"/>
</dbReference>
<dbReference type="GO" id="GO:0046899">
    <property type="term" value="F:nucleoside triphosphate adenylate kinase activity"/>
    <property type="evidence" value="ECO:0007669"/>
    <property type="project" value="UniProtKB-UniRule"/>
</dbReference>
<proteinExistence type="inferred from homology"/>
<feature type="binding site" evidence="7">
    <location>
        <position position="41"/>
    </location>
    <ligand>
        <name>AMP</name>
        <dbReference type="ChEBI" id="CHEBI:456215"/>
    </ligand>
</feature>
<name>V4B1L5_LOTGI</name>
<evidence type="ECO:0000259" key="8">
    <source>
        <dbReference type="Pfam" id="PF05191"/>
    </source>
</evidence>
<dbReference type="InterPro" id="IPR000850">
    <property type="entry name" value="Adenylat/UMP-CMP_kin"/>
</dbReference>
<comment type="subcellular location">
    <subcellularLocation>
        <location evidence="1 7">Mitochondrion matrix</location>
    </subcellularLocation>
</comment>
<feature type="binding site" evidence="7">
    <location>
        <position position="96"/>
    </location>
    <ligand>
        <name>AMP</name>
        <dbReference type="ChEBI" id="CHEBI:456215"/>
    </ligand>
</feature>
<evidence type="ECO:0000256" key="4">
    <source>
        <dbReference type="ARBA" id="ARBA00022777"/>
    </source>
</evidence>
<dbReference type="EC" id="2.7.4.10" evidence="7"/>
<keyword evidence="4 7" id="KW-0418">Kinase</keyword>
<comment type="domain">
    <text evidence="7">Consists of three domains, a large central CORE domain and two small peripheral domains, NMPbind and LID, which undergo movements during catalysis. The LID domain closes over the site of phosphoryl transfer upon GTP binding. Assembling and dissambling the active center during each catalytic cycle provides an effective means to prevent GTP hydrolysis.</text>
</comment>
<dbReference type="GO" id="GO:0005525">
    <property type="term" value="F:GTP binding"/>
    <property type="evidence" value="ECO:0007669"/>
    <property type="project" value="UniProtKB-KW"/>
</dbReference>
<feature type="domain" description="Adenylate kinase active site lid" evidence="8">
    <location>
        <begin position="126"/>
        <end position="161"/>
    </location>
</feature>
<dbReference type="InterPro" id="IPR027417">
    <property type="entry name" value="P-loop_NTPase"/>
</dbReference>
<dbReference type="SUPFAM" id="SSF57774">
    <property type="entry name" value="Microbial and mitochondrial ADK, insert 'zinc finger' domain"/>
    <property type="match status" value="1"/>
</dbReference>
<dbReference type="Pfam" id="PF00406">
    <property type="entry name" value="ADK"/>
    <property type="match status" value="1"/>
</dbReference>
<dbReference type="PRINTS" id="PR00094">
    <property type="entry name" value="ADENYLTKNASE"/>
</dbReference>
<feature type="binding site" evidence="7">
    <location>
        <begin position="15"/>
        <end position="20"/>
    </location>
    <ligand>
        <name>GTP</name>
        <dbReference type="ChEBI" id="CHEBI:37565"/>
    </ligand>
</feature>
<evidence type="ECO:0000256" key="2">
    <source>
        <dbReference type="ARBA" id="ARBA00022679"/>
    </source>
</evidence>
<dbReference type="RefSeq" id="XP_009047840.1">
    <property type="nucleotide sequence ID" value="XM_009049592.1"/>
</dbReference>
<evidence type="ECO:0000256" key="3">
    <source>
        <dbReference type="ARBA" id="ARBA00022741"/>
    </source>
</evidence>
<feature type="region of interest" description="NMPbind" evidence="7">
    <location>
        <begin position="35"/>
        <end position="64"/>
    </location>
</feature>
<keyword evidence="3 7" id="KW-0547">Nucleotide-binding</keyword>
<dbReference type="GeneID" id="20248347"/>
<evidence type="ECO:0000256" key="6">
    <source>
        <dbReference type="ARBA" id="ARBA00023134"/>
    </source>
</evidence>
<keyword evidence="10" id="KW-1185">Reference proteome</keyword>
<dbReference type="GO" id="GO:0046033">
    <property type="term" value="P:AMP metabolic process"/>
    <property type="evidence" value="ECO:0007669"/>
    <property type="project" value="UniProtKB-UniRule"/>
</dbReference>
<evidence type="ECO:0000313" key="10">
    <source>
        <dbReference type="Proteomes" id="UP000030746"/>
    </source>
</evidence>
<dbReference type="NCBIfam" id="TIGR01351">
    <property type="entry name" value="adk"/>
    <property type="match status" value="1"/>
</dbReference>
<dbReference type="InterPro" id="IPR036193">
    <property type="entry name" value="ADK_active_lid_dom_sf"/>
</dbReference>
<dbReference type="HOGENOM" id="CLU_032354_1_1_1"/>
<feature type="binding site" evidence="7">
    <location>
        <position position="199"/>
    </location>
    <ligand>
        <name>GTP</name>
        <dbReference type="ChEBI" id="CHEBI:37565"/>
    </ligand>
</feature>
<dbReference type="CDD" id="cd01428">
    <property type="entry name" value="ADK"/>
    <property type="match status" value="1"/>
</dbReference>
<feature type="binding site" evidence="7">
    <location>
        <begin position="135"/>
        <end position="136"/>
    </location>
    <ligand>
        <name>GTP</name>
        <dbReference type="ChEBI" id="CHEBI:37565"/>
    </ligand>
</feature>
<dbReference type="InterPro" id="IPR033690">
    <property type="entry name" value="Adenylat_kinase_CS"/>
</dbReference>
<keyword evidence="5 7" id="KW-0496">Mitochondrion</keyword>
<reference evidence="9 10" key="1">
    <citation type="journal article" date="2013" name="Nature">
        <title>Insights into bilaterian evolution from three spiralian genomes.</title>
        <authorList>
            <person name="Simakov O."/>
            <person name="Marletaz F."/>
            <person name="Cho S.J."/>
            <person name="Edsinger-Gonzales E."/>
            <person name="Havlak P."/>
            <person name="Hellsten U."/>
            <person name="Kuo D.H."/>
            <person name="Larsson T."/>
            <person name="Lv J."/>
            <person name="Arendt D."/>
            <person name="Savage R."/>
            <person name="Osoegawa K."/>
            <person name="de Jong P."/>
            <person name="Grimwood J."/>
            <person name="Chapman J.A."/>
            <person name="Shapiro H."/>
            <person name="Aerts A."/>
            <person name="Otillar R.P."/>
            <person name="Terry A.Y."/>
            <person name="Boore J.L."/>
            <person name="Grigoriev I.V."/>
            <person name="Lindberg D.R."/>
            <person name="Seaver E.C."/>
            <person name="Weisblat D.A."/>
            <person name="Putnam N.H."/>
            <person name="Rokhsar D.S."/>
        </authorList>
    </citation>
    <scope>NUCLEOTIDE SEQUENCE [LARGE SCALE GENOMIC DNA]</scope>
</reference>
<dbReference type="HAMAP" id="MF_03169">
    <property type="entry name" value="Adenylate_kinase_AK3"/>
    <property type="match status" value="1"/>
</dbReference>
<sequence length="223" mass="25698">MLSKVLKTIIIGPPGAGKGTISTRIVKDFGMKHLSSGDILRKHIMEGTATGLAAKHHIDKGELVPDRVMVDIFITELRHLHNHSWLLDGFPRTVKQAEALHRVEPVDLVINLKVPFEVIMERISNRWTHISSGRIYHSEFNPPKVTGKDDVTGEDLIQRDDDKPETVRQRLQTFQNMTEKVLDFYRERDLLTEFQGSESNEIWPRVHKFLSTIKTPLHYTEYK</sequence>
<feature type="binding site" evidence="7">
    <location>
        <begin position="89"/>
        <end position="92"/>
    </location>
    <ligand>
        <name>AMP</name>
        <dbReference type="ChEBI" id="CHEBI:456215"/>
    </ligand>
</feature>
<comment type="similarity">
    <text evidence="7">Belongs to the adenylate kinase family. AK3 subfamily.</text>
</comment>
<evidence type="ECO:0000313" key="9">
    <source>
        <dbReference type="EMBL" id="ESP01206.1"/>
    </source>
</evidence>
<protein>
    <recommendedName>
        <fullName evidence="7">GTP:AMP phosphotransferase, mitochondrial</fullName>
        <ecNumber evidence="7">2.7.4.10</ecNumber>
    </recommendedName>
    <alternativeName>
        <fullName evidence="7">Adenylate kinase 3</fullName>
        <shortName evidence="7">AK 3</shortName>
    </alternativeName>
</protein>
<evidence type="ECO:0000256" key="7">
    <source>
        <dbReference type="HAMAP-Rule" id="MF_03169"/>
    </source>
</evidence>
<dbReference type="GO" id="GO:0046039">
    <property type="term" value="P:GTP metabolic process"/>
    <property type="evidence" value="ECO:0007669"/>
    <property type="project" value="UniProtKB-UniRule"/>
</dbReference>
<dbReference type="InterPro" id="IPR006259">
    <property type="entry name" value="Adenyl_kin_sub"/>
</dbReference>
<keyword evidence="6 7" id="KW-0342">GTP-binding</keyword>
<dbReference type="Pfam" id="PF05191">
    <property type="entry name" value="ADK_lid"/>
    <property type="match status" value="1"/>
</dbReference>
<dbReference type="GO" id="GO:0005759">
    <property type="term" value="C:mitochondrial matrix"/>
    <property type="evidence" value="ECO:0007669"/>
    <property type="project" value="UniProtKB-SubCell"/>
</dbReference>
<dbReference type="GO" id="GO:0046041">
    <property type="term" value="P:ITP metabolic process"/>
    <property type="evidence" value="ECO:0007669"/>
    <property type="project" value="UniProtKB-UniRule"/>
</dbReference>
<dbReference type="CTD" id="20248347"/>
<dbReference type="FunFam" id="3.40.50.300:FF:000106">
    <property type="entry name" value="Adenylate kinase mitochondrial"/>
    <property type="match status" value="1"/>
</dbReference>
<dbReference type="STRING" id="225164.V4B1L5"/>
<dbReference type="GO" id="GO:0004017">
    <property type="term" value="F:AMP kinase activity"/>
    <property type="evidence" value="ECO:0007669"/>
    <property type="project" value="InterPro"/>
</dbReference>
<feature type="binding site" evidence="7">
    <location>
        <begin position="62"/>
        <end position="64"/>
    </location>
    <ligand>
        <name>AMP</name>
        <dbReference type="ChEBI" id="CHEBI:456215"/>
    </ligand>
</feature>
<gene>
    <name evidence="9" type="ORF">LOTGIDRAFT_230595</name>
</gene>
<dbReference type="Proteomes" id="UP000030746">
    <property type="component" value="Unassembled WGS sequence"/>
</dbReference>
<comment type="subunit">
    <text evidence="7">Monomer.</text>
</comment>
<dbReference type="PROSITE" id="PS00113">
    <property type="entry name" value="ADENYLATE_KINASE"/>
    <property type="match status" value="1"/>
</dbReference>
<feature type="binding site" evidence="7">
    <location>
        <position position="159"/>
    </location>
    <ligand>
        <name>AMP</name>
        <dbReference type="ChEBI" id="CHEBI:456215"/>
    </ligand>
</feature>
<comment type="function">
    <text evidence="7">Involved in maintaining the homeostasis of cellular nucleotides by catalyzing the interconversion of nucleoside phosphates. Has GTP:AMP phosphotransferase and ITP:AMP phosphotransferase activities.</text>
</comment>
<dbReference type="OMA" id="TIAHFST"/>
<dbReference type="SUPFAM" id="SSF52540">
    <property type="entry name" value="P-loop containing nucleoside triphosphate hydrolases"/>
    <property type="match status" value="1"/>
</dbReference>
<dbReference type="GO" id="GO:0006172">
    <property type="term" value="P:ADP biosynthetic process"/>
    <property type="evidence" value="ECO:0007669"/>
    <property type="project" value="UniProtKB-UniRule"/>
</dbReference>
<dbReference type="Gene3D" id="3.40.50.300">
    <property type="entry name" value="P-loop containing nucleotide triphosphate hydrolases"/>
    <property type="match status" value="1"/>
</dbReference>